<feature type="region of interest" description="Disordered" evidence="1">
    <location>
        <begin position="65"/>
        <end position="92"/>
    </location>
</feature>
<evidence type="ECO:0000256" key="1">
    <source>
        <dbReference type="SAM" id="MobiDB-lite"/>
    </source>
</evidence>
<protein>
    <submittedName>
        <fullName evidence="3">Uncharacterized protein</fullName>
    </submittedName>
</protein>
<evidence type="ECO:0000313" key="3">
    <source>
        <dbReference type="EMBL" id="MFB9212507.1"/>
    </source>
</evidence>
<proteinExistence type="predicted"/>
<gene>
    <name evidence="3" type="ORF">ACFFUR_11880</name>
</gene>
<feature type="chain" id="PRO_5047380365" evidence="2">
    <location>
        <begin position="23"/>
        <end position="117"/>
    </location>
</feature>
<keyword evidence="2" id="KW-0732">Signal</keyword>
<keyword evidence="4" id="KW-1185">Reference proteome</keyword>
<accession>A0ABV5J6R6</accession>
<dbReference type="RefSeq" id="WP_290247617.1">
    <property type="nucleotide sequence ID" value="NZ_JAUFQT010000001.1"/>
</dbReference>
<name>A0ABV5J6R6_9BACT</name>
<organism evidence="3 4">
    <name type="scientific">Echinicola jeungdonensis</name>
    <dbReference type="NCBI Taxonomy" id="709343"/>
    <lineage>
        <taxon>Bacteria</taxon>
        <taxon>Pseudomonadati</taxon>
        <taxon>Bacteroidota</taxon>
        <taxon>Cytophagia</taxon>
        <taxon>Cytophagales</taxon>
        <taxon>Cyclobacteriaceae</taxon>
        <taxon>Echinicola</taxon>
    </lineage>
</organism>
<sequence>MKTLFVLLTFLIGVFVGGQSLAQGGSDDFFQEDLETANDYQPKEGGCKDLVKDFSEDEAFLEEENSFNKSTIKEENTGRSHNKRHFGKSEEEEIKKEEMSTLSFNLFLYIVDRFKEE</sequence>
<dbReference type="Proteomes" id="UP001589654">
    <property type="component" value="Unassembled WGS sequence"/>
</dbReference>
<evidence type="ECO:0000313" key="4">
    <source>
        <dbReference type="Proteomes" id="UP001589654"/>
    </source>
</evidence>
<feature type="signal peptide" evidence="2">
    <location>
        <begin position="1"/>
        <end position="22"/>
    </location>
</feature>
<comment type="caution">
    <text evidence="3">The sequence shown here is derived from an EMBL/GenBank/DDBJ whole genome shotgun (WGS) entry which is preliminary data.</text>
</comment>
<reference evidence="3 4" key="1">
    <citation type="submission" date="2024-09" db="EMBL/GenBank/DDBJ databases">
        <authorList>
            <person name="Sun Q."/>
            <person name="Mori K."/>
        </authorList>
    </citation>
    <scope>NUCLEOTIDE SEQUENCE [LARGE SCALE GENOMIC DNA]</scope>
    <source>
        <strain evidence="3 4">CECT 7682</strain>
    </source>
</reference>
<dbReference type="EMBL" id="JBHMEW010000061">
    <property type="protein sequence ID" value="MFB9212507.1"/>
    <property type="molecule type" value="Genomic_DNA"/>
</dbReference>
<evidence type="ECO:0000256" key="2">
    <source>
        <dbReference type="SAM" id="SignalP"/>
    </source>
</evidence>